<organism evidence="2 3">
    <name type="scientific">Cirrhinus molitorella</name>
    <name type="common">mud carp</name>
    <dbReference type="NCBI Taxonomy" id="172907"/>
    <lineage>
        <taxon>Eukaryota</taxon>
        <taxon>Metazoa</taxon>
        <taxon>Chordata</taxon>
        <taxon>Craniata</taxon>
        <taxon>Vertebrata</taxon>
        <taxon>Euteleostomi</taxon>
        <taxon>Actinopterygii</taxon>
        <taxon>Neopterygii</taxon>
        <taxon>Teleostei</taxon>
        <taxon>Ostariophysi</taxon>
        <taxon>Cypriniformes</taxon>
        <taxon>Cyprinidae</taxon>
        <taxon>Labeoninae</taxon>
        <taxon>Labeonini</taxon>
        <taxon>Cirrhinus</taxon>
    </lineage>
</organism>
<name>A0AA88P920_9TELE</name>
<proteinExistence type="predicted"/>
<feature type="compositionally biased region" description="Basic residues" evidence="1">
    <location>
        <begin position="77"/>
        <end position="87"/>
    </location>
</feature>
<sequence length="113" mass="12456">MSEFDGWRRQRVGCRESAGRVLCWRCVGADGSCCTIMSCHDAGGRRRYEDSEFTLRVYPGALSEGTIYCPITARKGHVGGRGHRARHREAASWTARASMCSPRSRSSAARNGS</sequence>
<feature type="compositionally biased region" description="Polar residues" evidence="1">
    <location>
        <begin position="101"/>
        <end position="113"/>
    </location>
</feature>
<evidence type="ECO:0000313" key="3">
    <source>
        <dbReference type="Proteomes" id="UP001187343"/>
    </source>
</evidence>
<keyword evidence="3" id="KW-1185">Reference proteome</keyword>
<accession>A0AA88P920</accession>
<dbReference type="EMBL" id="JAUYZG010000025">
    <property type="protein sequence ID" value="KAK2867678.1"/>
    <property type="molecule type" value="Genomic_DNA"/>
</dbReference>
<dbReference type="Proteomes" id="UP001187343">
    <property type="component" value="Unassembled WGS sequence"/>
</dbReference>
<reference evidence="2" key="1">
    <citation type="submission" date="2023-08" db="EMBL/GenBank/DDBJ databases">
        <title>Chromosome-level Genome Assembly of mud carp (Cirrhinus molitorella).</title>
        <authorList>
            <person name="Liu H."/>
        </authorList>
    </citation>
    <scope>NUCLEOTIDE SEQUENCE</scope>
    <source>
        <strain evidence="2">Prfri</strain>
        <tissue evidence="2">Muscle</tissue>
    </source>
</reference>
<protein>
    <submittedName>
        <fullName evidence="2">Uncharacterized protein</fullName>
    </submittedName>
</protein>
<evidence type="ECO:0000313" key="2">
    <source>
        <dbReference type="EMBL" id="KAK2867678.1"/>
    </source>
</evidence>
<comment type="caution">
    <text evidence="2">The sequence shown here is derived from an EMBL/GenBank/DDBJ whole genome shotgun (WGS) entry which is preliminary data.</text>
</comment>
<dbReference type="AlphaFoldDB" id="A0AA88P920"/>
<gene>
    <name evidence="2" type="ORF">Q8A67_025795</name>
</gene>
<evidence type="ECO:0000256" key="1">
    <source>
        <dbReference type="SAM" id="MobiDB-lite"/>
    </source>
</evidence>
<feature type="region of interest" description="Disordered" evidence="1">
    <location>
        <begin position="77"/>
        <end position="113"/>
    </location>
</feature>